<reference evidence="4" key="1">
    <citation type="submission" date="2023-06" db="EMBL/GenBank/DDBJ databases">
        <title>Genome-scale phylogeny and comparative genomics of the fungal order Sordariales.</title>
        <authorList>
            <consortium name="Lawrence Berkeley National Laboratory"/>
            <person name="Hensen N."/>
            <person name="Bonometti L."/>
            <person name="Westerberg I."/>
            <person name="Brannstrom I.O."/>
            <person name="Guillou S."/>
            <person name="Cros-Aarteil S."/>
            <person name="Calhoun S."/>
            <person name="Haridas S."/>
            <person name="Kuo A."/>
            <person name="Mondo S."/>
            <person name="Pangilinan J."/>
            <person name="Riley R."/>
            <person name="Labutti K."/>
            <person name="Andreopoulos B."/>
            <person name="Lipzen A."/>
            <person name="Chen C."/>
            <person name="Yanf M."/>
            <person name="Daum C."/>
            <person name="Ng V."/>
            <person name="Clum A."/>
            <person name="Steindorff A."/>
            <person name="Ohm R."/>
            <person name="Martin F."/>
            <person name="Silar P."/>
            <person name="Natvig D."/>
            <person name="Lalanne C."/>
            <person name="Gautier V."/>
            <person name="Ament-Velasquez S.L."/>
            <person name="Kruys A."/>
            <person name="Hutchinson M.I."/>
            <person name="Powell A.J."/>
            <person name="Barry K."/>
            <person name="Miller A.N."/>
            <person name="Grigoriev I.V."/>
            <person name="Debuchy R."/>
            <person name="Gladieux P."/>
            <person name="Thoren M.H."/>
            <person name="Johannesson H."/>
        </authorList>
    </citation>
    <scope>NUCLEOTIDE SEQUENCE</scope>
    <source>
        <strain evidence="4">SMH2532-1</strain>
    </source>
</reference>
<dbReference type="Pfam" id="PF12796">
    <property type="entry name" value="Ank_2"/>
    <property type="match status" value="3"/>
</dbReference>
<keyword evidence="2 3" id="KW-0040">ANK repeat</keyword>
<accession>A0AA39Y1L7</accession>
<dbReference type="PRINTS" id="PR01415">
    <property type="entry name" value="ANKYRIN"/>
</dbReference>
<organism evidence="4 5">
    <name type="scientific">Cercophora newfieldiana</name>
    <dbReference type="NCBI Taxonomy" id="92897"/>
    <lineage>
        <taxon>Eukaryota</taxon>
        <taxon>Fungi</taxon>
        <taxon>Dikarya</taxon>
        <taxon>Ascomycota</taxon>
        <taxon>Pezizomycotina</taxon>
        <taxon>Sordariomycetes</taxon>
        <taxon>Sordariomycetidae</taxon>
        <taxon>Sordariales</taxon>
        <taxon>Lasiosphaeriaceae</taxon>
        <taxon>Cercophora</taxon>
    </lineage>
</organism>
<feature type="repeat" description="ANK" evidence="3">
    <location>
        <begin position="247"/>
        <end position="279"/>
    </location>
</feature>
<comment type="caution">
    <text evidence="4">The sequence shown here is derived from an EMBL/GenBank/DDBJ whole genome shotgun (WGS) entry which is preliminary data.</text>
</comment>
<gene>
    <name evidence="4" type="ORF">B0T16DRAFT_194704</name>
</gene>
<proteinExistence type="predicted"/>
<feature type="repeat" description="ANK" evidence="3">
    <location>
        <begin position="212"/>
        <end position="244"/>
    </location>
</feature>
<keyword evidence="5" id="KW-1185">Reference proteome</keyword>
<sequence>MATTSNSVIPDPAFDPTLETDDLDEYCWTPLQLAARAGDLPEVNKILLSAVTKDDKRVLANAPPTGYYGQTALQAACMRSHADVVRALLDAGADIHAPGGNNSYRNAFDIACGIGNRQIVDMMLAAGALVNPARGSPVTRYGGRTPLQAAAEGGHTALVLQLLGLGADVNAPASTSSGVTALQGAVWGQHHDVVSVLLAHGADVNARPARYKGVTALQAAALVGDMRMVELLLGAGAHVQAAGSQLNGGTALHAAAAGGHIDVVQRLLDAGHDPNAEAGWAHQTPVQCAFLIGRTDIVDLLVRAGARGPMMGGKILFTTVKRQAGVPLMMEPGKQVVSLSEW</sequence>
<dbReference type="Gene3D" id="1.25.40.20">
    <property type="entry name" value="Ankyrin repeat-containing domain"/>
    <property type="match status" value="3"/>
</dbReference>
<dbReference type="Proteomes" id="UP001174936">
    <property type="component" value="Unassembled WGS sequence"/>
</dbReference>
<dbReference type="EMBL" id="JAULSV010000005">
    <property type="protein sequence ID" value="KAK0644253.1"/>
    <property type="molecule type" value="Genomic_DNA"/>
</dbReference>
<dbReference type="SUPFAM" id="SSF48403">
    <property type="entry name" value="Ankyrin repeat"/>
    <property type="match status" value="1"/>
</dbReference>
<dbReference type="PROSITE" id="PS50297">
    <property type="entry name" value="ANK_REP_REGION"/>
    <property type="match status" value="5"/>
</dbReference>
<protein>
    <submittedName>
        <fullName evidence="4">Ankyrin repeat-containing domain protein</fullName>
    </submittedName>
</protein>
<dbReference type="PANTHER" id="PTHR24198:SF165">
    <property type="entry name" value="ANKYRIN REPEAT-CONTAINING PROTEIN-RELATED"/>
    <property type="match status" value="1"/>
</dbReference>
<evidence type="ECO:0000256" key="2">
    <source>
        <dbReference type="ARBA" id="ARBA00023043"/>
    </source>
</evidence>
<evidence type="ECO:0000256" key="1">
    <source>
        <dbReference type="ARBA" id="ARBA00022737"/>
    </source>
</evidence>
<feature type="repeat" description="ANK" evidence="3">
    <location>
        <begin position="177"/>
        <end position="209"/>
    </location>
</feature>
<dbReference type="PANTHER" id="PTHR24198">
    <property type="entry name" value="ANKYRIN REPEAT AND PROTEIN KINASE DOMAIN-CONTAINING PROTEIN"/>
    <property type="match status" value="1"/>
</dbReference>
<feature type="repeat" description="ANK" evidence="3">
    <location>
        <begin position="142"/>
        <end position="174"/>
    </location>
</feature>
<name>A0AA39Y1L7_9PEZI</name>
<dbReference type="SMART" id="SM00248">
    <property type="entry name" value="ANK"/>
    <property type="match status" value="8"/>
</dbReference>
<dbReference type="InterPro" id="IPR002110">
    <property type="entry name" value="Ankyrin_rpt"/>
</dbReference>
<feature type="repeat" description="ANK" evidence="3">
    <location>
        <begin position="68"/>
        <end position="100"/>
    </location>
</feature>
<evidence type="ECO:0000313" key="4">
    <source>
        <dbReference type="EMBL" id="KAK0644253.1"/>
    </source>
</evidence>
<evidence type="ECO:0000313" key="5">
    <source>
        <dbReference type="Proteomes" id="UP001174936"/>
    </source>
</evidence>
<dbReference type="PROSITE" id="PS50088">
    <property type="entry name" value="ANK_REPEAT"/>
    <property type="match status" value="5"/>
</dbReference>
<dbReference type="InterPro" id="IPR036770">
    <property type="entry name" value="Ankyrin_rpt-contain_sf"/>
</dbReference>
<evidence type="ECO:0000256" key="3">
    <source>
        <dbReference type="PROSITE-ProRule" id="PRU00023"/>
    </source>
</evidence>
<dbReference type="AlphaFoldDB" id="A0AA39Y1L7"/>
<keyword evidence="1" id="KW-0677">Repeat</keyword>